<dbReference type="SUPFAM" id="SSF52833">
    <property type="entry name" value="Thioredoxin-like"/>
    <property type="match status" value="1"/>
</dbReference>
<dbReference type="PROSITE" id="PS51353">
    <property type="entry name" value="ARSC"/>
    <property type="match status" value="1"/>
</dbReference>
<protein>
    <submittedName>
        <fullName evidence="1">Arsenate reductase</fullName>
    </submittedName>
</protein>
<sequence>MNIQIFGRKKCFDTQKAERYFKERNIKYQFVDLNQKGLSKGELAHVISAIGLKDIIDPKAKDYTRLHMDRIGSSTMRGEILLNNPKLYQTPIVRNGRLATAGYRPEIWKEWE</sequence>
<dbReference type="InterPro" id="IPR036249">
    <property type="entry name" value="Thioredoxin-like_sf"/>
</dbReference>
<organism evidence="1">
    <name type="scientific">hydrocarbon metagenome</name>
    <dbReference type="NCBI Taxonomy" id="938273"/>
    <lineage>
        <taxon>unclassified sequences</taxon>
        <taxon>metagenomes</taxon>
        <taxon>ecological metagenomes</taxon>
    </lineage>
</organism>
<dbReference type="PANTHER" id="PTHR30041">
    <property type="entry name" value="ARSENATE REDUCTASE"/>
    <property type="match status" value="1"/>
</dbReference>
<dbReference type="EMBL" id="LNQE01001850">
    <property type="protein sequence ID" value="KUG04368.1"/>
    <property type="molecule type" value="Genomic_DNA"/>
</dbReference>
<reference evidence="1" key="1">
    <citation type="journal article" date="2015" name="Proc. Natl. Acad. Sci. U.S.A.">
        <title>Networks of energetic and metabolic interactions define dynamics in microbial communities.</title>
        <authorList>
            <person name="Embree M."/>
            <person name="Liu J.K."/>
            <person name="Al-Bassam M.M."/>
            <person name="Zengler K."/>
        </authorList>
    </citation>
    <scope>NUCLEOTIDE SEQUENCE</scope>
</reference>
<evidence type="ECO:0000313" key="1">
    <source>
        <dbReference type="EMBL" id="KUG04368.1"/>
    </source>
</evidence>
<name>A0A0W8E6V1_9ZZZZ</name>
<dbReference type="Gene3D" id="3.40.30.10">
    <property type="entry name" value="Glutaredoxin"/>
    <property type="match status" value="1"/>
</dbReference>
<accession>A0A0W8E6V1</accession>
<dbReference type="PANTHER" id="PTHR30041:SF8">
    <property type="entry name" value="PROTEIN YFFB"/>
    <property type="match status" value="1"/>
</dbReference>
<dbReference type="AlphaFoldDB" id="A0A0W8E6V1"/>
<comment type="caution">
    <text evidence="1">The sequence shown here is derived from an EMBL/GenBank/DDBJ whole genome shotgun (WGS) entry which is preliminary data.</text>
</comment>
<proteinExistence type="predicted"/>
<gene>
    <name evidence="1" type="ORF">ASZ90_018209</name>
</gene>
<dbReference type="Pfam" id="PF03960">
    <property type="entry name" value="ArsC"/>
    <property type="match status" value="1"/>
</dbReference>
<dbReference type="InterPro" id="IPR006660">
    <property type="entry name" value="Arsenate_reductase-like"/>
</dbReference>